<dbReference type="Pfam" id="PF13561">
    <property type="entry name" value="adh_short_C2"/>
    <property type="match status" value="1"/>
</dbReference>
<evidence type="ECO:0000256" key="1">
    <source>
        <dbReference type="ARBA" id="ARBA00006484"/>
    </source>
</evidence>
<accession>A0A2J6RGV9</accession>
<dbReference type="PANTHER" id="PTHR24321">
    <property type="entry name" value="DEHYDROGENASES, SHORT CHAIN"/>
    <property type="match status" value="1"/>
</dbReference>
<evidence type="ECO:0000313" key="5">
    <source>
        <dbReference type="Proteomes" id="UP000235786"/>
    </source>
</evidence>
<evidence type="ECO:0000256" key="3">
    <source>
        <dbReference type="SAM" id="MobiDB-lite"/>
    </source>
</evidence>
<dbReference type="PANTHER" id="PTHR24321:SF8">
    <property type="entry name" value="ESTRADIOL 17-BETA-DEHYDROGENASE 8-RELATED"/>
    <property type="match status" value="1"/>
</dbReference>
<protein>
    <submittedName>
        <fullName evidence="4">NAD(P)-binding protein</fullName>
    </submittedName>
</protein>
<reference evidence="4 5" key="1">
    <citation type="submission" date="2016-04" db="EMBL/GenBank/DDBJ databases">
        <title>A degradative enzymes factory behind the ericoid mycorrhizal symbiosis.</title>
        <authorList>
            <consortium name="DOE Joint Genome Institute"/>
            <person name="Martino E."/>
            <person name="Morin E."/>
            <person name="Grelet G."/>
            <person name="Kuo A."/>
            <person name="Kohler A."/>
            <person name="Daghino S."/>
            <person name="Barry K."/>
            <person name="Choi C."/>
            <person name="Cichocki N."/>
            <person name="Clum A."/>
            <person name="Copeland A."/>
            <person name="Hainaut M."/>
            <person name="Haridas S."/>
            <person name="Labutti K."/>
            <person name="Lindquist E."/>
            <person name="Lipzen A."/>
            <person name="Khouja H.-R."/>
            <person name="Murat C."/>
            <person name="Ohm R."/>
            <person name="Olson A."/>
            <person name="Spatafora J."/>
            <person name="Veneault-Fourrey C."/>
            <person name="Henrissat B."/>
            <person name="Grigoriev I."/>
            <person name="Martin F."/>
            <person name="Perotto S."/>
        </authorList>
    </citation>
    <scope>NUCLEOTIDE SEQUENCE [LARGE SCALE GENOMIC DNA]</scope>
    <source>
        <strain evidence="4 5">F</strain>
    </source>
</reference>
<dbReference type="Gene3D" id="3.40.50.720">
    <property type="entry name" value="NAD(P)-binding Rossmann-like Domain"/>
    <property type="match status" value="1"/>
</dbReference>
<comment type="similarity">
    <text evidence="1">Belongs to the short-chain dehydrogenases/reductases (SDR) family.</text>
</comment>
<evidence type="ECO:0000256" key="2">
    <source>
        <dbReference type="ARBA" id="ARBA00023002"/>
    </source>
</evidence>
<dbReference type="SUPFAM" id="SSF51735">
    <property type="entry name" value="NAD(P)-binding Rossmann-fold domains"/>
    <property type="match status" value="1"/>
</dbReference>
<proteinExistence type="inferred from homology"/>
<dbReference type="InterPro" id="IPR002347">
    <property type="entry name" value="SDR_fam"/>
</dbReference>
<gene>
    <name evidence="4" type="ORF">L207DRAFT_532006</name>
</gene>
<organism evidence="4 5">
    <name type="scientific">Hyaloscypha variabilis (strain UAMH 11265 / GT02V1 / F)</name>
    <name type="common">Meliniomyces variabilis</name>
    <dbReference type="NCBI Taxonomy" id="1149755"/>
    <lineage>
        <taxon>Eukaryota</taxon>
        <taxon>Fungi</taxon>
        <taxon>Dikarya</taxon>
        <taxon>Ascomycota</taxon>
        <taxon>Pezizomycotina</taxon>
        <taxon>Leotiomycetes</taxon>
        <taxon>Helotiales</taxon>
        <taxon>Hyaloscyphaceae</taxon>
        <taxon>Hyaloscypha</taxon>
        <taxon>Hyaloscypha variabilis</taxon>
    </lineage>
</organism>
<dbReference type="OrthoDB" id="5840532at2759"/>
<dbReference type="AlphaFoldDB" id="A0A2J6RGV9"/>
<keyword evidence="5" id="KW-1185">Reference proteome</keyword>
<dbReference type="InterPro" id="IPR036291">
    <property type="entry name" value="NAD(P)-bd_dom_sf"/>
</dbReference>
<feature type="compositionally biased region" description="Polar residues" evidence="3">
    <location>
        <begin position="1"/>
        <end position="21"/>
    </location>
</feature>
<evidence type="ECO:0000313" key="4">
    <source>
        <dbReference type="EMBL" id="PMD37747.1"/>
    </source>
</evidence>
<dbReference type="EMBL" id="KZ613949">
    <property type="protein sequence ID" value="PMD37747.1"/>
    <property type="molecule type" value="Genomic_DNA"/>
</dbReference>
<keyword evidence="2" id="KW-0560">Oxidoreductase</keyword>
<feature type="compositionally biased region" description="Basic and acidic residues" evidence="3">
    <location>
        <begin position="23"/>
        <end position="40"/>
    </location>
</feature>
<dbReference type="CDD" id="cd05233">
    <property type="entry name" value="SDR_c"/>
    <property type="match status" value="1"/>
</dbReference>
<dbReference type="Proteomes" id="UP000235786">
    <property type="component" value="Unassembled WGS sequence"/>
</dbReference>
<dbReference type="STRING" id="1149755.A0A2J6RGV9"/>
<dbReference type="PRINTS" id="PR00081">
    <property type="entry name" value="GDHRDH"/>
</dbReference>
<sequence length="208" mass="22749">MAGSHVQTQPASATKSRQWLASHSERGDQPRRVVGRGEEYPDNDRHSLYKRFLGKDLFDQTCKHSQAHCDWLAEVARLHKRNRTGAPGQRGAIVNISSIFGRVSHSNVGAYAAAKTGVLGISRTDAVAYGKDGIRVNSVCPGGIKTPLVEFQIKNGVYPEDMYKSVPLFRWGMPEEIAQAVVFLTSEKASFITGEELIVDGGSVFACN</sequence>
<feature type="region of interest" description="Disordered" evidence="3">
    <location>
        <begin position="1"/>
        <end position="40"/>
    </location>
</feature>
<name>A0A2J6RGV9_HYAVF</name>
<dbReference type="GO" id="GO:0016491">
    <property type="term" value="F:oxidoreductase activity"/>
    <property type="evidence" value="ECO:0007669"/>
    <property type="project" value="UniProtKB-KW"/>
</dbReference>